<dbReference type="Gene3D" id="3.40.190.10">
    <property type="entry name" value="Periplasmic binding protein-like II"/>
    <property type="match status" value="1"/>
</dbReference>
<dbReference type="Gene3D" id="3.40.190.150">
    <property type="entry name" value="Bordetella uptake gene, domain 1"/>
    <property type="match status" value="1"/>
</dbReference>
<feature type="signal peptide" evidence="2">
    <location>
        <begin position="1"/>
        <end position="26"/>
    </location>
</feature>
<comment type="similarity">
    <text evidence="1">Belongs to the UPF0065 (bug) family.</text>
</comment>
<proteinExistence type="inferred from homology"/>
<dbReference type="Pfam" id="PF03401">
    <property type="entry name" value="TctC"/>
    <property type="match status" value="1"/>
</dbReference>
<evidence type="ECO:0000313" key="4">
    <source>
        <dbReference type="Proteomes" id="UP000681594"/>
    </source>
</evidence>
<dbReference type="InterPro" id="IPR005064">
    <property type="entry name" value="BUG"/>
</dbReference>
<dbReference type="PANTHER" id="PTHR42928:SF5">
    <property type="entry name" value="BLR1237 PROTEIN"/>
    <property type="match status" value="1"/>
</dbReference>
<sequence length="327" mass="34149">MNMNRRSLLGGAVALAAAPAAVPAFAQGWTPTRPIRFVIPFAAGGATDVVARVLAERMGERLGQPIVVENRAGSGGNIGVENVVRSPADGTVILMGTTGTLTINQHLYGSMGFDPVKDLAPVGMAFATDHVLIVSDKVPARTAQEFLSWLRENPGKASFGSAGSGSSTHMVAELFRAAAKVDVTHVPYRGSAPALNDLVAGNVQFMLDQLPSAIGQIQGGRVRALATTGPRRTSQLPDVPTMKEIGLPDAEATSWGAVMAPAGTPAPVVARLNAVLNEALADPKIQERLKAAGADAVSSSPEELQRKIAQEVETWGRVVRDARITVN</sequence>
<dbReference type="RefSeq" id="WP_209377668.1">
    <property type="nucleotide sequence ID" value="NZ_JAGIZB010000001.1"/>
</dbReference>
<dbReference type="InterPro" id="IPR042100">
    <property type="entry name" value="Bug_dom1"/>
</dbReference>
<dbReference type="CDD" id="cd07012">
    <property type="entry name" value="PBP2_Bug_TTT"/>
    <property type="match status" value="1"/>
</dbReference>
<dbReference type="PROSITE" id="PS51318">
    <property type="entry name" value="TAT"/>
    <property type="match status" value="1"/>
</dbReference>
<keyword evidence="2" id="KW-0732">Signal</keyword>
<dbReference type="InterPro" id="IPR006311">
    <property type="entry name" value="TAT_signal"/>
</dbReference>
<dbReference type="PANTHER" id="PTHR42928">
    <property type="entry name" value="TRICARBOXYLATE-BINDING PROTEIN"/>
    <property type="match status" value="1"/>
</dbReference>
<keyword evidence="4" id="KW-1185">Reference proteome</keyword>
<reference evidence="3 4" key="1">
    <citation type="submission" date="2021-03" db="EMBL/GenBank/DDBJ databases">
        <authorList>
            <person name="So Y."/>
        </authorList>
    </citation>
    <scope>NUCLEOTIDE SEQUENCE [LARGE SCALE GENOMIC DNA]</scope>
    <source>
        <strain evidence="3 4">SSH11</strain>
    </source>
</reference>
<gene>
    <name evidence="3" type="ORF">J8J14_01735</name>
</gene>
<feature type="chain" id="PRO_5046897620" evidence="2">
    <location>
        <begin position="27"/>
        <end position="327"/>
    </location>
</feature>
<organism evidence="3 4">
    <name type="scientific">Pararoseomonas baculiformis</name>
    <dbReference type="NCBI Taxonomy" id="2820812"/>
    <lineage>
        <taxon>Bacteria</taxon>
        <taxon>Pseudomonadati</taxon>
        <taxon>Pseudomonadota</taxon>
        <taxon>Alphaproteobacteria</taxon>
        <taxon>Acetobacterales</taxon>
        <taxon>Acetobacteraceae</taxon>
        <taxon>Pararoseomonas</taxon>
    </lineage>
</organism>
<protein>
    <submittedName>
        <fullName evidence="3">Tripartite tricarboxylate transporter substrate binding protein</fullName>
    </submittedName>
</protein>
<evidence type="ECO:0000256" key="1">
    <source>
        <dbReference type="ARBA" id="ARBA00006987"/>
    </source>
</evidence>
<name>A0ABS4A930_9PROT</name>
<evidence type="ECO:0000313" key="3">
    <source>
        <dbReference type="EMBL" id="MBP0443487.1"/>
    </source>
</evidence>
<dbReference type="PIRSF" id="PIRSF017082">
    <property type="entry name" value="YflP"/>
    <property type="match status" value="1"/>
</dbReference>
<accession>A0ABS4A930</accession>
<comment type="caution">
    <text evidence="3">The sequence shown here is derived from an EMBL/GenBank/DDBJ whole genome shotgun (WGS) entry which is preliminary data.</text>
</comment>
<evidence type="ECO:0000256" key="2">
    <source>
        <dbReference type="SAM" id="SignalP"/>
    </source>
</evidence>
<dbReference type="EMBL" id="JAGIZB010000001">
    <property type="protein sequence ID" value="MBP0443487.1"/>
    <property type="molecule type" value="Genomic_DNA"/>
</dbReference>
<dbReference type="SUPFAM" id="SSF53850">
    <property type="entry name" value="Periplasmic binding protein-like II"/>
    <property type="match status" value="1"/>
</dbReference>
<dbReference type="Proteomes" id="UP000681594">
    <property type="component" value="Unassembled WGS sequence"/>
</dbReference>